<feature type="domain" description="HTH tetR-type" evidence="4">
    <location>
        <begin position="2"/>
        <end position="62"/>
    </location>
</feature>
<dbReference type="AlphaFoldDB" id="A0A0D6Z9L0"/>
<dbReference type="Proteomes" id="UP000032512">
    <property type="component" value="Unassembled WGS sequence"/>
</dbReference>
<dbReference type="PANTHER" id="PTHR43479:SF11">
    <property type="entry name" value="ACREF_ENVCD OPERON REPRESSOR-RELATED"/>
    <property type="match status" value="1"/>
</dbReference>
<proteinExistence type="predicted"/>
<organism evidence="5 6">
    <name type="scientific">Mesobacillus subterraneus</name>
    <dbReference type="NCBI Taxonomy" id="285983"/>
    <lineage>
        <taxon>Bacteria</taxon>
        <taxon>Bacillati</taxon>
        <taxon>Bacillota</taxon>
        <taxon>Bacilli</taxon>
        <taxon>Bacillales</taxon>
        <taxon>Bacillaceae</taxon>
        <taxon>Mesobacillus</taxon>
    </lineage>
</organism>
<accession>A0A0D6Z9L0</accession>
<dbReference type="PATRIC" id="fig|285983.3.peg.1890"/>
<keyword evidence="2 3" id="KW-0238">DNA-binding</keyword>
<dbReference type="PRINTS" id="PR00455">
    <property type="entry name" value="HTHTETR"/>
</dbReference>
<dbReference type="SUPFAM" id="SSF46689">
    <property type="entry name" value="Homeodomain-like"/>
    <property type="match status" value="1"/>
</dbReference>
<sequence>MRDKTDQIIKAAIHVFIKKGFLQSTTQEIAKEANVAEVTLYRKFSTKQNLFETVIKKSLENHFKTKIFKLAEEETGRFFEEILDERLVVISKNHQLIKMLISESLLGNLTGDLNFPSMIYDGLKAGIQLHFDKQNIAADPGIFAHQITGILLSNVLFVKETPYYQLTKEEKRKVLDHYTNSLKANL</sequence>
<dbReference type="InterPro" id="IPR009057">
    <property type="entry name" value="Homeodomain-like_sf"/>
</dbReference>
<evidence type="ECO:0000256" key="3">
    <source>
        <dbReference type="PROSITE-ProRule" id="PRU00335"/>
    </source>
</evidence>
<dbReference type="GO" id="GO:0003677">
    <property type="term" value="F:DNA binding"/>
    <property type="evidence" value="ECO:0007669"/>
    <property type="project" value="UniProtKB-UniRule"/>
</dbReference>
<gene>
    <name evidence="5" type="ORF">UB32_14830</name>
</gene>
<reference evidence="5 6" key="1">
    <citation type="submission" date="2015-01" db="EMBL/GenBank/DDBJ databases">
        <title>Draft genome sequences of the supercritical CO2 tolerant bacteria Bacillus subterraneus MITOT1 and Bacillus cereus MIT0214.</title>
        <authorList>
            <person name="Peet K.C."/>
            <person name="Thompson J.R."/>
        </authorList>
    </citation>
    <scope>NUCLEOTIDE SEQUENCE [LARGE SCALE GENOMIC DNA]</scope>
    <source>
        <strain evidence="5 6">MITOT1</strain>
    </source>
</reference>
<evidence type="ECO:0000256" key="1">
    <source>
        <dbReference type="ARBA" id="ARBA00022491"/>
    </source>
</evidence>
<keyword evidence="1" id="KW-0678">Repressor</keyword>
<dbReference type="PANTHER" id="PTHR43479">
    <property type="entry name" value="ACREF/ENVCD OPERON REPRESSOR-RELATED"/>
    <property type="match status" value="1"/>
</dbReference>
<evidence type="ECO:0000313" key="5">
    <source>
        <dbReference type="EMBL" id="KIY21253.1"/>
    </source>
</evidence>
<dbReference type="RefSeq" id="WP_044394979.1">
    <property type="nucleotide sequence ID" value="NZ_JXIQ01000116.1"/>
</dbReference>
<dbReference type="OrthoDB" id="277085at2"/>
<evidence type="ECO:0000313" key="6">
    <source>
        <dbReference type="Proteomes" id="UP000032512"/>
    </source>
</evidence>
<evidence type="ECO:0000259" key="4">
    <source>
        <dbReference type="PROSITE" id="PS50977"/>
    </source>
</evidence>
<dbReference type="Pfam" id="PF00440">
    <property type="entry name" value="TetR_N"/>
    <property type="match status" value="1"/>
</dbReference>
<dbReference type="Gene3D" id="1.10.357.10">
    <property type="entry name" value="Tetracycline Repressor, domain 2"/>
    <property type="match status" value="1"/>
</dbReference>
<dbReference type="InterPro" id="IPR001647">
    <property type="entry name" value="HTH_TetR"/>
</dbReference>
<dbReference type="EMBL" id="JXIQ01000116">
    <property type="protein sequence ID" value="KIY21253.1"/>
    <property type="molecule type" value="Genomic_DNA"/>
</dbReference>
<dbReference type="PROSITE" id="PS50977">
    <property type="entry name" value="HTH_TETR_2"/>
    <property type="match status" value="1"/>
</dbReference>
<evidence type="ECO:0000256" key="2">
    <source>
        <dbReference type="ARBA" id="ARBA00023125"/>
    </source>
</evidence>
<comment type="caution">
    <text evidence="5">The sequence shown here is derived from an EMBL/GenBank/DDBJ whole genome shotgun (WGS) entry which is preliminary data.</text>
</comment>
<dbReference type="InterPro" id="IPR050624">
    <property type="entry name" value="HTH-type_Tx_Regulator"/>
</dbReference>
<keyword evidence="6" id="KW-1185">Reference proteome</keyword>
<feature type="DNA-binding region" description="H-T-H motif" evidence="3">
    <location>
        <begin position="25"/>
        <end position="44"/>
    </location>
</feature>
<protein>
    <submittedName>
        <fullName evidence="5">TetR family transcriptional regulator</fullName>
    </submittedName>
</protein>
<name>A0A0D6Z9L0_9BACI</name>